<sequence>MLYAANDCPVAETGMAINLVGTKVSPIRRTRFSGIIALAIGATTIATCMSVLSGSQRGGLLPERMVWVALNMMMVFCAHLLPVFCRTVTSVARLAATGIWMGCMVVVCYGHATFFLFSQQHAGERRAEAVTVMAVTSPPVTKSGRSPAEIATEIADYRAKLAANDARRCRTDCTALRVTHISLIAKLDALGVEVKEAKRREAAEDRQLARADRMETLRDLARDDPVTTRLTNWTGATTEQVSLLLGFFVATVLEGVACLCWYVALSDRVPETIATAGTTDEVARTTTTDRRPVVSGSATSGEETVLPDIGIEPDACLERLSRDIAAGLLRPTVADIRRHLHCSQARAVALRRQLET</sequence>
<keyword evidence="2" id="KW-1133">Transmembrane helix</keyword>
<evidence type="ECO:0000256" key="1">
    <source>
        <dbReference type="SAM" id="MobiDB-lite"/>
    </source>
</evidence>
<name>A0AAU8T8Y0_9BURK</name>
<dbReference type="KEGG" id="bfn:OI25_2985"/>
<gene>
    <name evidence="3" type="ORF">OI25_2985</name>
</gene>
<proteinExistence type="predicted"/>
<accession>A0AAU8T8Y0</accession>
<evidence type="ECO:0000256" key="2">
    <source>
        <dbReference type="SAM" id="Phobius"/>
    </source>
</evidence>
<evidence type="ECO:0000313" key="4">
    <source>
        <dbReference type="Proteomes" id="UP000032614"/>
    </source>
</evidence>
<feature type="transmembrane region" description="Helical" evidence="2">
    <location>
        <begin position="65"/>
        <end position="84"/>
    </location>
</feature>
<keyword evidence="2" id="KW-0812">Transmembrane</keyword>
<keyword evidence="2" id="KW-0472">Membrane</keyword>
<organism evidence="3 4">
    <name type="scientific">Paraburkholderia fungorum</name>
    <dbReference type="NCBI Taxonomy" id="134537"/>
    <lineage>
        <taxon>Bacteria</taxon>
        <taxon>Pseudomonadati</taxon>
        <taxon>Pseudomonadota</taxon>
        <taxon>Betaproteobacteria</taxon>
        <taxon>Burkholderiales</taxon>
        <taxon>Burkholderiaceae</taxon>
        <taxon>Paraburkholderia</taxon>
    </lineage>
</organism>
<protein>
    <recommendedName>
        <fullName evidence="5">DUF4407 domain-containing protein</fullName>
    </recommendedName>
</protein>
<dbReference type="AlphaFoldDB" id="A0AAU8T8Y0"/>
<evidence type="ECO:0008006" key="5">
    <source>
        <dbReference type="Google" id="ProtNLM"/>
    </source>
</evidence>
<feature type="transmembrane region" description="Helical" evidence="2">
    <location>
        <begin position="96"/>
        <end position="117"/>
    </location>
</feature>
<feature type="region of interest" description="Disordered" evidence="1">
    <location>
        <begin position="279"/>
        <end position="304"/>
    </location>
</feature>
<evidence type="ECO:0000313" key="3">
    <source>
        <dbReference type="EMBL" id="AJZ60217.1"/>
    </source>
</evidence>
<reference evidence="3 4" key="1">
    <citation type="journal article" date="2015" name="Genome Announc.">
        <title>Complete genome sequences for 59 burkholderia isolates, both pathogenic and near neighbor.</title>
        <authorList>
            <person name="Johnson S.L."/>
            <person name="Bishop-Lilly K.A."/>
            <person name="Ladner J.T."/>
            <person name="Daligault H.E."/>
            <person name="Davenport K.W."/>
            <person name="Jaissle J."/>
            <person name="Frey K.G."/>
            <person name="Koroleva G.I."/>
            <person name="Bruce D.C."/>
            <person name="Coyne S.R."/>
            <person name="Broomall S.M."/>
            <person name="Li P.E."/>
            <person name="Teshima H."/>
            <person name="Gibbons H.S."/>
            <person name="Palacios G.F."/>
            <person name="Rosenzweig C.N."/>
            <person name="Redden C.L."/>
            <person name="Xu Y."/>
            <person name="Minogue T.D."/>
            <person name="Chain P.S."/>
        </authorList>
    </citation>
    <scope>NUCLEOTIDE SEQUENCE [LARGE SCALE GENOMIC DNA]</scope>
    <source>
        <strain evidence="3 4">ATCC BAA-463</strain>
    </source>
</reference>
<feature type="transmembrane region" description="Helical" evidence="2">
    <location>
        <begin position="32"/>
        <end position="53"/>
    </location>
</feature>
<feature type="transmembrane region" description="Helical" evidence="2">
    <location>
        <begin position="243"/>
        <end position="264"/>
    </location>
</feature>
<dbReference type="EMBL" id="CP010026">
    <property type="protein sequence ID" value="AJZ60217.1"/>
    <property type="molecule type" value="Genomic_DNA"/>
</dbReference>
<feature type="compositionally biased region" description="Basic and acidic residues" evidence="1">
    <location>
        <begin position="281"/>
        <end position="292"/>
    </location>
</feature>
<dbReference type="Proteomes" id="UP000032614">
    <property type="component" value="Chromosome 1"/>
</dbReference>